<evidence type="ECO:0000313" key="2">
    <source>
        <dbReference type="Proteomes" id="UP000308444"/>
    </source>
</evidence>
<proteinExistence type="predicted"/>
<gene>
    <name evidence="1" type="ORF">FC695_38505</name>
</gene>
<organism evidence="1 2">
    <name type="scientific">Bacillus cereus</name>
    <dbReference type="NCBI Taxonomy" id="1396"/>
    <lineage>
        <taxon>Bacteria</taxon>
        <taxon>Bacillati</taxon>
        <taxon>Bacillota</taxon>
        <taxon>Bacilli</taxon>
        <taxon>Bacillales</taxon>
        <taxon>Bacillaceae</taxon>
        <taxon>Bacillus</taxon>
        <taxon>Bacillus cereus group</taxon>
    </lineage>
</organism>
<accession>A0A9X9F1U1</accession>
<evidence type="ECO:0000313" key="1">
    <source>
        <dbReference type="EMBL" id="TKI87934.1"/>
    </source>
</evidence>
<dbReference type="EMBL" id="SZOH01004172">
    <property type="protein sequence ID" value="TKI87934.1"/>
    <property type="molecule type" value="Genomic_DNA"/>
</dbReference>
<feature type="non-terminal residue" evidence="1">
    <location>
        <position position="24"/>
    </location>
</feature>
<dbReference type="AlphaFoldDB" id="A0A9X9F1U1"/>
<protein>
    <submittedName>
        <fullName evidence="1">Phosphonate ABC transporter permease</fullName>
    </submittedName>
</protein>
<name>A0A9X9F1U1_BACCE</name>
<comment type="caution">
    <text evidence="1">The sequence shown here is derived from an EMBL/GenBank/DDBJ whole genome shotgun (WGS) entry which is preliminary data.</text>
</comment>
<reference evidence="1 2" key="1">
    <citation type="journal article" date="2019" name="Environ. Microbiol.">
        <title>An active ?-lactamase is a part of an orchestrated cell wall stress resistance network of Bacillus subtilis and related rhizosphere species.</title>
        <authorList>
            <person name="Bucher T."/>
            <person name="Keren-Paz A."/>
            <person name="Hausser J."/>
            <person name="Olender T."/>
            <person name="Cytryn E."/>
            <person name="Kolodkin-Gal I."/>
        </authorList>
    </citation>
    <scope>NUCLEOTIDE SEQUENCE [LARGE SCALE GENOMIC DNA]</scope>
    <source>
        <strain evidence="1 2">I32</strain>
    </source>
</reference>
<dbReference type="Proteomes" id="UP000308444">
    <property type="component" value="Unassembled WGS sequence"/>
</dbReference>
<sequence length="24" mass="2749">MSDVTIYSKSIPKPPSKLKHMLTF</sequence>